<proteinExistence type="inferred from homology"/>
<evidence type="ECO:0000256" key="3">
    <source>
        <dbReference type="ARBA" id="ARBA00024020"/>
    </source>
</evidence>
<dbReference type="EnsemblMetazoa" id="AATE005893-RA">
    <property type="protein sequence ID" value="AATE005893-PA.1"/>
    <property type="gene ID" value="AATE005893"/>
</dbReference>
<reference evidence="4" key="1">
    <citation type="submission" date="2022-08" db="UniProtKB">
        <authorList>
            <consortium name="EnsemblMetazoa"/>
        </authorList>
    </citation>
    <scope>IDENTIFICATION</scope>
    <source>
        <strain evidence="4">EBRO</strain>
    </source>
</reference>
<sequence length="798" mass="91825">LFTVCVCICIHINREFLSTPCKMESLLSILKSSQNETNSLYQHLVNAEWDVLLRYNEFQDVLKKDPQDTNISDEKLLHLAVGSLLIFVQHNFLGPRVEPVQDEALTEIKDILKQLNSDGEELNVNAGRPECLLACKKIFDHLATSEEFAVRIWYQRYLLIHQRCLDDLTHSLYERFNENVTVLEAALENVELVSKIEIYLEILFGYIQFRRITKSEQWLKKLEAASNVTISVEGLLGVRTKFQKNPLPQLTLRSEGVVELGLPDASKTHGHVKLPCILKLEDDVRLDKVTFLNESENEDTQLPALIQNIVLAKLYFLYVSQPKEQLVLEELRPYITSLVYQQFGPWMTRVAALYLNANTEATHKRTVDRSLRQIEELVHQFDTSGEGATTDRLSMAFSSWFIPSWQMKEKLADVMVSLGMIKGALDIYLSVQSWENVIDCYTVLELRHQAATVIRQLIEKNGASVRLYCMLGDATDDVECYRQAWEFSGETSARAQRHWGNFYFARKDYATAIEHLRRSIDINCMQEPTLLRLGYSALQLERWEEAAHAYRLYTSFESHGFESWNNLAKAYIKLGEKTRAHKILQEALKCNFNNWMVWENFLIVSVDTRNFEDALNAYERLMELKDKYYDRQVLDILVRAIVTEETDADGKPCVQLKKKAIKLLGHACAQRANDGYLYALAAELEDTDLLRRCQKLQNAYRGYTQSNSQWSKVAESCLTVVNLCVELCEFSLKAFVEGKEDKDRFVALRSQVSSARLTGQGCLRSARSEDWPQCIEPMNTLEELVRKLTSELTEAVGK</sequence>
<evidence type="ECO:0000256" key="2">
    <source>
        <dbReference type="ARBA" id="ARBA00022803"/>
    </source>
</evidence>
<dbReference type="InterPro" id="IPR044244">
    <property type="entry name" value="TTC27/Emw1"/>
</dbReference>
<evidence type="ECO:0000313" key="4">
    <source>
        <dbReference type="EnsemblMetazoa" id="AATE005893-PA.1"/>
    </source>
</evidence>
<dbReference type="SMART" id="SM00028">
    <property type="entry name" value="TPR"/>
    <property type="match status" value="4"/>
</dbReference>
<name>A0A182IUU2_ANOAO</name>
<accession>A0A182IUU2</accession>
<dbReference type="Pfam" id="PF13432">
    <property type="entry name" value="TPR_16"/>
    <property type="match status" value="1"/>
</dbReference>
<organism evidence="4">
    <name type="scientific">Anopheles atroparvus</name>
    <name type="common">European mosquito</name>
    <dbReference type="NCBI Taxonomy" id="41427"/>
    <lineage>
        <taxon>Eukaryota</taxon>
        <taxon>Metazoa</taxon>
        <taxon>Ecdysozoa</taxon>
        <taxon>Arthropoda</taxon>
        <taxon>Hexapoda</taxon>
        <taxon>Insecta</taxon>
        <taxon>Pterygota</taxon>
        <taxon>Neoptera</taxon>
        <taxon>Endopterygota</taxon>
        <taxon>Diptera</taxon>
        <taxon>Nematocera</taxon>
        <taxon>Culicoidea</taxon>
        <taxon>Culicidae</taxon>
        <taxon>Anophelinae</taxon>
        <taxon>Anopheles</taxon>
    </lineage>
</organism>
<dbReference type="InterPro" id="IPR011990">
    <property type="entry name" value="TPR-like_helical_dom_sf"/>
</dbReference>
<dbReference type="SUPFAM" id="SSF48452">
    <property type="entry name" value="TPR-like"/>
    <property type="match status" value="1"/>
</dbReference>
<comment type="similarity">
    <text evidence="3">Belongs to the TTC27 family.</text>
</comment>
<dbReference type="VEuPathDB" id="VectorBase:AATE005893"/>
<dbReference type="PANTHER" id="PTHR16193">
    <property type="entry name" value="TETRATRICOPEPTIDE REPEAT PROTEIN 27"/>
    <property type="match status" value="1"/>
</dbReference>
<evidence type="ECO:0000256" key="1">
    <source>
        <dbReference type="ARBA" id="ARBA00022737"/>
    </source>
</evidence>
<keyword evidence="2" id="KW-0802">TPR repeat</keyword>
<dbReference type="AlphaFoldDB" id="A0A182IUU2"/>
<protein>
    <submittedName>
        <fullName evidence="4">TPR_REGION domain-containing protein</fullName>
    </submittedName>
</protein>
<dbReference type="PANTHER" id="PTHR16193:SF0">
    <property type="entry name" value="TETRATRICOPEPTIDE REPEAT PROTEIN 27"/>
    <property type="match status" value="1"/>
</dbReference>
<keyword evidence="1" id="KW-0677">Repeat</keyword>
<dbReference type="PROSITE" id="PS50005">
    <property type="entry name" value="TPR"/>
    <property type="match status" value="1"/>
</dbReference>
<dbReference type="STRING" id="41427.A0A182IUU2"/>
<dbReference type="Gene3D" id="1.25.40.10">
    <property type="entry name" value="Tetratricopeptide repeat domain"/>
    <property type="match status" value="1"/>
</dbReference>
<dbReference type="InterPro" id="IPR019734">
    <property type="entry name" value="TPR_rpt"/>
</dbReference>